<feature type="compositionally biased region" description="Basic and acidic residues" evidence="1">
    <location>
        <begin position="47"/>
        <end position="71"/>
    </location>
</feature>
<feature type="compositionally biased region" description="Polar residues" evidence="1">
    <location>
        <begin position="72"/>
        <end position="82"/>
    </location>
</feature>
<evidence type="ECO:0000313" key="3">
    <source>
        <dbReference type="Proteomes" id="UP000440578"/>
    </source>
</evidence>
<organism evidence="2 3">
    <name type="scientific">Amphibalanus amphitrite</name>
    <name type="common">Striped barnacle</name>
    <name type="synonym">Balanus amphitrite</name>
    <dbReference type="NCBI Taxonomy" id="1232801"/>
    <lineage>
        <taxon>Eukaryota</taxon>
        <taxon>Metazoa</taxon>
        <taxon>Ecdysozoa</taxon>
        <taxon>Arthropoda</taxon>
        <taxon>Crustacea</taxon>
        <taxon>Multicrustacea</taxon>
        <taxon>Cirripedia</taxon>
        <taxon>Thoracica</taxon>
        <taxon>Thoracicalcarea</taxon>
        <taxon>Balanomorpha</taxon>
        <taxon>Balanoidea</taxon>
        <taxon>Balanidae</taxon>
        <taxon>Amphibalaninae</taxon>
        <taxon>Amphibalanus</taxon>
    </lineage>
</organism>
<dbReference type="Proteomes" id="UP000440578">
    <property type="component" value="Unassembled WGS sequence"/>
</dbReference>
<accession>A0A6A4VAX7</accession>
<sequence>MCAAIAIVADACLQYPCDGPDQTMESLLLATPVKIPRPKFHSSRRFYPKEPPKDYMDEPADSKDAPERKTTPESYTTAQLSKDLQDKL</sequence>
<feature type="region of interest" description="Disordered" evidence="1">
    <location>
        <begin position="39"/>
        <end position="88"/>
    </location>
</feature>
<reference evidence="2 3" key="1">
    <citation type="submission" date="2019-07" db="EMBL/GenBank/DDBJ databases">
        <title>Draft genome assembly of a fouling barnacle, Amphibalanus amphitrite (Darwin, 1854): The first reference genome for Thecostraca.</title>
        <authorList>
            <person name="Kim W."/>
        </authorList>
    </citation>
    <scope>NUCLEOTIDE SEQUENCE [LARGE SCALE GENOMIC DNA]</scope>
    <source>
        <strain evidence="2">SNU_AA5</strain>
        <tissue evidence="2">Soma without cirri and trophi</tissue>
    </source>
</reference>
<protein>
    <submittedName>
        <fullName evidence="2">Uncharacterized protein</fullName>
    </submittedName>
</protein>
<proteinExistence type="predicted"/>
<evidence type="ECO:0000313" key="2">
    <source>
        <dbReference type="EMBL" id="KAF0288390.1"/>
    </source>
</evidence>
<evidence type="ECO:0000256" key="1">
    <source>
        <dbReference type="SAM" id="MobiDB-lite"/>
    </source>
</evidence>
<dbReference type="AlphaFoldDB" id="A0A6A4VAX7"/>
<comment type="caution">
    <text evidence="2">The sequence shown here is derived from an EMBL/GenBank/DDBJ whole genome shotgun (WGS) entry which is preliminary data.</text>
</comment>
<gene>
    <name evidence="2" type="ORF">FJT64_013230</name>
</gene>
<dbReference type="EMBL" id="VIIS01002114">
    <property type="protein sequence ID" value="KAF0288390.1"/>
    <property type="molecule type" value="Genomic_DNA"/>
</dbReference>
<name>A0A6A4VAX7_AMPAM</name>
<keyword evidence="3" id="KW-1185">Reference proteome</keyword>